<sequence length="218" mass="24395">MNDYKRWYYTAKAKRTVQALKEKKYDAVIVENLEEAKKLVLESIPEGSSVAMGGSVTLNAMDMISTIRNGNYKFFDRFDPNLTFKEEVEVYRQGMLADYFLSSTNAITEDGMLVNVDCSGNRAASMIFGPKHVIVVAGFNKIVKNLDEALKRLKEIAPMNCKRLKGHNVAPCVQNGECTGGVGCNIKQRMCNYISIVEHGGKFEGRFKIIIVLDEVGF</sequence>
<accession>A0ABS4F1V9</accession>
<comment type="caution">
    <text evidence="2">The sequence shown here is derived from an EMBL/GenBank/DDBJ whole genome shotgun (WGS) entry which is preliminary data.</text>
</comment>
<dbReference type="InterPro" id="IPR024185">
    <property type="entry name" value="FTHF_cligase-like_sf"/>
</dbReference>
<dbReference type="Gene3D" id="3.40.50.10420">
    <property type="entry name" value="NagB/RpiA/CoA transferase-like"/>
    <property type="match status" value="1"/>
</dbReference>
<evidence type="ECO:0000259" key="1">
    <source>
        <dbReference type="Pfam" id="PF02589"/>
    </source>
</evidence>
<evidence type="ECO:0000313" key="3">
    <source>
        <dbReference type="Proteomes" id="UP000783390"/>
    </source>
</evidence>
<dbReference type="PANTHER" id="PTHR36179:SF2">
    <property type="entry name" value="LUD DOMAIN-CONTAINING PROTEIN"/>
    <property type="match status" value="1"/>
</dbReference>
<gene>
    <name evidence="2" type="ORF">J2Z53_001807</name>
</gene>
<dbReference type="Pfam" id="PF02589">
    <property type="entry name" value="LUD_dom"/>
    <property type="match status" value="1"/>
</dbReference>
<dbReference type="InterPro" id="IPR037171">
    <property type="entry name" value="NagB/RpiA_transferase-like"/>
</dbReference>
<dbReference type="SUPFAM" id="SSF100950">
    <property type="entry name" value="NagB/RpiA/CoA transferase-like"/>
    <property type="match status" value="1"/>
</dbReference>
<dbReference type="RefSeq" id="WP_209797145.1">
    <property type="nucleotide sequence ID" value="NZ_JAGGJZ010000005.1"/>
</dbReference>
<evidence type="ECO:0000313" key="2">
    <source>
        <dbReference type="EMBL" id="MBP1890217.1"/>
    </source>
</evidence>
<dbReference type="PANTHER" id="PTHR36179">
    <property type="entry name" value="LUD_DOM DOMAIN-CONTAINING PROTEIN"/>
    <property type="match status" value="1"/>
</dbReference>
<dbReference type="Proteomes" id="UP000783390">
    <property type="component" value="Unassembled WGS sequence"/>
</dbReference>
<proteinExistence type="predicted"/>
<dbReference type="PIRSF" id="PIRSF020269">
    <property type="entry name" value="DUF1121"/>
    <property type="match status" value="1"/>
</dbReference>
<keyword evidence="3" id="KW-1185">Reference proteome</keyword>
<organism evidence="2 3">
    <name type="scientific">Clostridium moniliforme</name>
    <dbReference type="NCBI Taxonomy" id="39489"/>
    <lineage>
        <taxon>Bacteria</taxon>
        <taxon>Bacillati</taxon>
        <taxon>Bacillota</taxon>
        <taxon>Clostridia</taxon>
        <taxon>Eubacteriales</taxon>
        <taxon>Clostridiaceae</taxon>
        <taxon>Clostridium</taxon>
    </lineage>
</organism>
<name>A0ABS4F1V9_9CLOT</name>
<protein>
    <recommendedName>
        <fullName evidence="1">LUD domain-containing protein</fullName>
    </recommendedName>
</protein>
<dbReference type="InterPro" id="IPR009501">
    <property type="entry name" value="UCP020269"/>
</dbReference>
<reference evidence="2 3" key="1">
    <citation type="submission" date="2021-03" db="EMBL/GenBank/DDBJ databases">
        <title>Genomic Encyclopedia of Type Strains, Phase IV (KMG-IV): sequencing the most valuable type-strain genomes for metagenomic binning, comparative biology and taxonomic classification.</title>
        <authorList>
            <person name="Goeker M."/>
        </authorList>
    </citation>
    <scope>NUCLEOTIDE SEQUENCE [LARGE SCALE GENOMIC DNA]</scope>
    <source>
        <strain evidence="2 3">DSM 3984</strain>
    </source>
</reference>
<dbReference type="EMBL" id="JAGGJZ010000005">
    <property type="protein sequence ID" value="MBP1890217.1"/>
    <property type="molecule type" value="Genomic_DNA"/>
</dbReference>
<feature type="domain" description="LUD" evidence="1">
    <location>
        <begin position="14"/>
        <end position="212"/>
    </location>
</feature>
<dbReference type="InterPro" id="IPR003741">
    <property type="entry name" value="LUD_dom"/>
</dbReference>